<feature type="region of interest" description="Disordered" evidence="1">
    <location>
        <begin position="282"/>
        <end position="342"/>
    </location>
</feature>
<feature type="compositionally biased region" description="Low complexity" evidence="1">
    <location>
        <begin position="282"/>
        <end position="294"/>
    </location>
</feature>
<gene>
    <name evidence="2" type="ORF">GNI_039150</name>
</gene>
<comment type="caution">
    <text evidence="2">The sequence shown here is derived from an EMBL/GenBank/DDBJ whole genome shotgun (WGS) entry which is preliminary data.</text>
</comment>
<accession>A0A023BAF1</accession>
<feature type="compositionally biased region" description="Basic and acidic residues" evidence="1">
    <location>
        <begin position="43"/>
        <end position="77"/>
    </location>
</feature>
<feature type="compositionally biased region" description="Basic and acidic residues" evidence="1">
    <location>
        <begin position="119"/>
        <end position="139"/>
    </location>
</feature>
<sequence>MEAAQRVATQREAVQREAVLREAAQREAAHQEGVQRGAVQREAAQKEAAQRDAAQREAVQREVARREAVRREAVRREAVQREALQREAFQREAVQREAAQREAQRDAVQREVVQREAAHREAVQREAAHWEGVQREAAHGEAAQPDGAQREAALREAHRQTVQRDREAVQRETAYGGSSLGSVDAWSTKSAPPPRLLHAAYIRTPTPPPMRPGAGGTLGSHTRSQPIPQLPARAPAVTSFMTTSFPQPARTSPGPPGIYANPVTGRGNVTDTSMVGTLMVGSTTSTAGTPGPVASTPSSMAGTRIPVGSSASRYIPSRTRLSPSTLGSSHHVPSSLRTASQMRSVSPARWDVPGRPFATQSNLHWAKTDVLAAPRPAPTTTGFQSTGLPGYQQSFGYQQPTGYPHRGHLPTAYVTTSHRRTHSLVQARPSPFHRFHLKPAAVPGPAPTPTHANPLYQRANVLQAPAARSAIPTTISHTRSELNGPTFFSV</sequence>
<proteinExistence type="predicted"/>
<dbReference type="VEuPathDB" id="CryptoDB:GNI_039150"/>
<dbReference type="EMBL" id="AFNH02000301">
    <property type="protein sequence ID" value="EZG78248.1"/>
    <property type="molecule type" value="Genomic_DNA"/>
</dbReference>
<reference evidence="2" key="1">
    <citation type="submission" date="2013-12" db="EMBL/GenBank/DDBJ databases">
        <authorList>
            <person name="Omoto C.K."/>
            <person name="Sibley D."/>
            <person name="Venepally P."/>
            <person name="Hadjithomas M."/>
            <person name="Karamycheva S."/>
            <person name="Brunk B."/>
            <person name="Roos D."/>
            <person name="Caler E."/>
            <person name="Lorenzi H."/>
        </authorList>
    </citation>
    <scope>NUCLEOTIDE SEQUENCE</scope>
</reference>
<feature type="compositionally biased region" description="Basic and acidic residues" evidence="1">
    <location>
        <begin position="148"/>
        <end position="170"/>
    </location>
</feature>
<name>A0A023BAF1_GRENI</name>
<keyword evidence="3" id="KW-1185">Reference proteome</keyword>
<organism evidence="2 3">
    <name type="scientific">Gregarina niphandrodes</name>
    <name type="common">Septate eugregarine</name>
    <dbReference type="NCBI Taxonomy" id="110365"/>
    <lineage>
        <taxon>Eukaryota</taxon>
        <taxon>Sar</taxon>
        <taxon>Alveolata</taxon>
        <taxon>Apicomplexa</taxon>
        <taxon>Conoidasida</taxon>
        <taxon>Gregarinasina</taxon>
        <taxon>Eugregarinorida</taxon>
        <taxon>Gregarinidae</taxon>
        <taxon>Gregarina</taxon>
    </lineage>
</organism>
<feature type="compositionally biased region" description="Polar residues" evidence="1">
    <location>
        <begin position="319"/>
        <end position="342"/>
    </location>
</feature>
<dbReference type="GeneID" id="22911502"/>
<feature type="region of interest" description="Disordered" evidence="1">
    <location>
        <begin position="119"/>
        <end position="223"/>
    </location>
</feature>
<dbReference type="RefSeq" id="XP_011129380.1">
    <property type="nucleotide sequence ID" value="XM_011131078.1"/>
</dbReference>
<evidence type="ECO:0000256" key="1">
    <source>
        <dbReference type="SAM" id="MobiDB-lite"/>
    </source>
</evidence>
<dbReference type="Proteomes" id="UP000019763">
    <property type="component" value="Unassembled WGS sequence"/>
</dbReference>
<dbReference type="AlphaFoldDB" id="A0A023BAF1"/>
<evidence type="ECO:0000313" key="2">
    <source>
        <dbReference type="EMBL" id="EZG78248.1"/>
    </source>
</evidence>
<protein>
    <submittedName>
        <fullName evidence="2">Uncharacterized protein</fullName>
    </submittedName>
</protein>
<evidence type="ECO:0000313" key="3">
    <source>
        <dbReference type="Proteomes" id="UP000019763"/>
    </source>
</evidence>
<feature type="region of interest" description="Disordered" evidence="1">
    <location>
        <begin position="23"/>
        <end position="77"/>
    </location>
</feature>